<accession>A0A1Y2J7I8</accession>
<dbReference type="InterPro" id="IPR044066">
    <property type="entry name" value="TRIAD_supradom"/>
</dbReference>
<dbReference type="Proteomes" id="UP000193067">
    <property type="component" value="Unassembled WGS sequence"/>
</dbReference>
<dbReference type="InterPro" id="IPR002867">
    <property type="entry name" value="IBR_dom"/>
</dbReference>
<sequence>MMLIVRTLKTSFRSTIECTACKVEISVFCEPAFQVPCRHIYHAECLLMLVKTAVESTTQFPPRCCRKTIPTTLFESSLTPELKDALTTREAEQTTPRRVYCANPKCSRFLGAHNDSLPVNIYTCTASGCSTRTCARCRSSVDAHTTPEAHACVEDPQRDETLHLGKRLGWTRCPRCTELVERKGGCPHMTCRCGAEFCYVCGELYGKCTCGTGARDGNEATRREREYFAPGHLEDLQRYLARPIDVSDSDEE</sequence>
<evidence type="ECO:0000256" key="5">
    <source>
        <dbReference type="ARBA" id="ARBA00022737"/>
    </source>
</evidence>
<dbReference type="InterPro" id="IPR031127">
    <property type="entry name" value="E3_UB_ligase_RBR"/>
</dbReference>
<evidence type="ECO:0000256" key="3">
    <source>
        <dbReference type="ARBA" id="ARBA00022679"/>
    </source>
</evidence>
<dbReference type="EC" id="2.3.2.31" evidence="2"/>
<evidence type="ECO:0000256" key="7">
    <source>
        <dbReference type="ARBA" id="ARBA00022786"/>
    </source>
</evidence>
<keyword evidence="8" id="KW-0862">Zinc</keyword>
<reference evidence="10 11" key="1">
    <citation type="journal article" date="2015" name="Biotechnol. Biofuels">
        <title>Enhanced degradation of softwood versus hardwood by the white-rot fungus Pycnoporus coccineus.</title>
        <authorList>
            <person name="Couturier M."/>
            <person name="Navarro D."/>
            <person name="Chevret D."/>
            <person name="Henrissat B."/>
            <person name="Piumi F."/>
            <person name="Ruiz-Duenas F.J."/>
            <person name="Martinez A.T."/>
            <person name="Grigoriev I.V."/>
            <person name="Riley R."/>
            <person name="Lipzen A."/>
            <person name="Berrin J.G."/>
            <person name="Master E.R."/>
            <person name="Rosso M.N."/>
        </authorList>
    </citation>
    <scope>NUCLEOTIDE SEQUENCE [LARGE SCALE GENOMIC DNA]</scope>
    <source>
        <strain evidence="10 11">BRFM310</strain>
    </source>
</reference>
<keyword evidence="5" id="KW-0677">Repeat</keyword>
<dbReference type="PROSITE" id="PS51873">
    <property type="entry name" value="TRIAD"/>
    <property type="match status" value="1"/>
</dbReference>
<dbReference type="PANTHER" id="PTHR11685">
    <property type="entry name" value="RBR FAMILY RING FINGER AND IBR DOMAIN-CONTAINING"/>
    <property type="match status" value="1"/>
</dbReference>
<dbReference type="EMBL" id="KZ084087">
    <property type="protein sequence ID" value="OSD08202.1"/>
    <property type="molecule type" value="Genomic_DNA"/>
</dbReference>
<evidence type="ECO:0000256" key="4">
    <source>
        <dbReference type="ARBA" id="ARBA00022723"/>
    </source>
</evidence>
<evidence type="ECO:0000313" key="10">
    <source>
        <dbReference type="EMBL" id="OSD08202.1"/>
    </source>
</evidence>
<dbReference type="GO" id="GO:0016567">
    <property type="term" value="P:protein ubiquitination"/>
    <property type="evidence" value="ECO:0007669"/>
    <property type="project" value="InterPro"/>
</dbReference>
<dbReference type="STRING" id="1353009.A0A1Y2J7I8"/>
<evidence type="ECO:0000256" key="6">
    <source>
        <dbReference type="ARBA" id="ARBA00022771"/>
    </source>
</evidence>
<dbReference type="SUPFAM" id="SSF57850">
    <property type="entry name" value="RING/U-box"/>
    <property type="match status" value="2"/>
</dbReference>
<dbReference type="AlphaFoldDB" id="A0A1Y2J7I8"/>
<dbReference type="CDD" id="cd22584">
    <property type="entry name" value="Rcat_RBR_unk"/>
    <property type="match status" value="1"/>
</dbReference>
<keyword evidence="11" id="KW-1185">Reference proteome</keyword>
<keyword evidence="4" id="KW-0479">Metal-binding</keyword>
<keyword evidence="7" id="KW-0833">Ubl conjugation pathway</keyword>
<gene>
    <name evidence="10" type="ORF">PYCCODRAFT_395995</name>
</gene>
<feature type="domain" description="RING-type" evidence="9">
    <location>
        <begin position="14"/>
        <end position="224"/>
    </location>
</feature>
<name>A0A1Y2J7I8_TRAC3</name>
<proteinExistence type="predicted"/>
<dbReference type="Pfam" id="PF01485">
    <property type="entry name" value="IBR"/>
    <property type="match status" value="2"/>
</dbReference>
<organism evidence="10 11">
    <name type="scientific">Trametes coccinea (strain BRFM310)</name>
    <name type="common">Pycnoporus coccineus</name>
    <dbReference type="NCBI Taxonomy" id="1353009"/>
    <lineage>
        <taxon>Eukaryota</taxon>
        <taxon>Fungi</taxon>
        <taxon>Dikarya</taxon>
        <taxon>Basidiomycota</taxon>
        <taxon>Agaricomycotina</taxon>
        <taxon>Agaricomycetes</taxon>
        <taxon>Polyporales</taxon>
        <taxon>Polyporaceae</taxon>
        <taxon>Trametes</taxon>
    </lineage>
</organism>
<dbReference type="GO" id="GO:0008270">
    <property type="term" value="F:zinc ion binding"/>
    <property type="evidence" value="ECO:0007669"/>
    <property type="project" value="UniProtKB-KW"/>
</dbReference>
<evidence type="ECO:0000313" key="11">
    <source>
        <dbReference type="Proteomes" id="UP000193067"/>
    </source>
</evidence>
<evidence type="ECO:0000256" key="2">
    <source>
        <dbReference type="ARBA" id="ARBA00012251"/>
    </source>
</evidence>
<protein>
    <recommendedName>
        <fullName evidence="2">RBR-type E3 ubiquitin transferase</fullName>
        <ecNumber evidence="2">2.3.2.31</ecNumber>
    </recommendedName>
</protein>
<comment type="catalytic activity">
    <reaction evidence="1">
        <text>[E2 ubiquitin-conjugating enzyme]-S-ubiquitinyl-L-cysteine + [acceptor protein]-L-lysine = [E2 ubiquitin-conjugating enzyme]-L-cysteine + [acceptor protein]-N(6)-ubiquitinyl-L-lysine.</text>
        <dbReference type="EC" id="2.3.2.31"/>
    </reaction>
</comment>
<dbReference type="Gene3D" id="1.20.120.1750">
    <property type="match status" value="1"/>
</dbReference>
<dbReference type="OrthoDB" id="9977870at2759"/>
<keyword evidence="3" id="KW-0808">Transferase</keyword>
<evidence type="ECO:0000256" key="8">
    <source>
        <dbReference type="ARBA" id="ARBA00022833"/>
    </source>
</evidence>
<evidence type="ECO:0000256" key="1">
    <source>
        <dbReference type="ARBA" id="ARBA00001798"/>
    </source>
</evidence>
<evidence type="ECO:0000259" key="9">
    <source>
        <dbReference type="PROSITE" id="PS51873"/>
    </source>
</evidence>
<keyword evidence="6" id="KW-0863">Zinc-finger</keyword>
<dbReference type="GO" id="GO:0061630">
    <property type="term" value="F:ubiquitin protein ligase activity"/>
    <property type="evidence" value="ECO:0007669"/>
    <property type="project" value="UniProtKB-EC"/>
</dbReference>